<evidence type="ECO:0000259" key="2">
    <source>
        <dbReference type="Pfam" id="PF03413"/>
    </source>
</evidence>
<sequence length="106" mass="11370">MKNAPIKIFAAALVMISGTTAAFASENSREDDSESEAAAFLASTVSLRDAVRIAEEAGDGRALSGEFEEEDGHWAYSIEVLRSDNEEVEVIIDAATGEVLKTEMED</sequence>
<accession>A0A062TVB0</accession>
<dbReference type="Proteomes" id="UP000027037">
    <property type="component" value="Unassembled WGS sequence"/>
</dbReference>
<feature type="chain" id="PRO_5001618539" description="PepSY domain-containing protein" evidence="1">
    <location>
        <begin position="25"/>
        <end position="106"/>
    </location>
</feature>
<reference evidence="3 4" key="1">
    <citation type="journal article" date="2014" name="Antonie Van Leeuwenhoek">
        <title>Hyphomonas beringensis sp. nov. and Hyphomonas chukchiensis sp. nov., isolated from surface seawater of the Bering Sea and Chukchi Sea.</title>
        <authorList>
            <person name="Li C."/>
            <person name="Lai Q."/>
            <person name="Li G."/>
            <person name="Dong C."/>
            <person name="Wang J."/>
            <person name="Liao Y."/>
            <person name="Shao Z."/>
        </authorList>
    </citation>
    <scope>NUCLEOTIDE SEQUENCE [LARGE SCALE GENOMIC DNA]</scope>
    <source>
        <strain evidence="3 4">25B14_1</strain>
    </source>
</reference>
<dbReference type="EMBL" id="AWFF01000076">
    <property type="protein sequence ID" value="KCZ51941.1"/>
    <property type="molecule type" value="Genomic_DNA"/>
</dbReference>
<feature type="signal peptide" evidence="1">
    <location>
        <begin position="1"/>
        <end position="24"/>
    </location>
</feature>
<dbReference type="RefSeq" id="WP_034798672.1">
    <property type="nucleotide sequence ID" value="NZ_AWFF01000076.1"/>
</dbReference>
<keyword evidence="1" id="KW-0732">Signal</keyword>
<dbReference type="PATRIC" id="fig|1280946.3.peg.3136"/>
<gene>
    <name evidence="3" type="ORF">HY29_05230</name>
</gene>
<evidence type="ECO:0000313" key="3">
    <source>
        <dbReference type="EMBL" id="KCZ51941.1"/>
    </source>
</evidence>
<evidence type="ECO:0000313" key="4">
    <source>
        <dbReference type="Proteomes" id="UP000027037"/>
    </source>
</evidence>
<organism evidence="3 4">
    <name type="scientific">Hyphomonas beringensis</name>
    <dbReference type="NCBI Taxonomy" id="1280946"/>
    <lineage>
        <taxon>Bacteria</taxon>
        <taxon>Pseudomonadati</taxon>
        <taxon>Pseudomonadota</taxon>
        <taxon>Alphaproteobacteria</taxon>
        <taxon>Hyphomonadales</taxon>
        <taxon>Hyphomonadaceae</taxon>
        <taxon>Hyphomonas</taxon>
    </lineage>
</organism>
<name>A0A062TVB0_9PROT</name>
<keyword evidence="4" id="KW-1185">Reference proteome</keyword>
<dbReference type="OrthoDB" id="7856745at2"/>
<dbReference type="Gene3D" id="3.10.450.40">
    <property type="match status" value="1"/>
</dbReference>
<dbReference type="AlphaFoldDB" id="A0A062TVB0"/>
<dbReference type="InterPro" id="IPR025711">
    <property type="entry name" value="PepSY"/>
</dbReference>
<proteinExistence type="predicted"/>
<comment type="caution">
    <text evidence="3">The sequence shown here is derived from an EMBL/GenBank/DDBJ whole genome shotgun (WGS) entry which is preliminary data.</text>
</comment>
<dbReference type="STRING" id="1280946.HY29_05230"/>
<feature type="domain" description="PepSY" evidence="2">
    <location>
        <begin position="45"/>
        <end position="103"/>
    </location>
</feature>
<evidence type="ECO:0000256" key="1">
    <source>
        <dbReference type="SAM" id="SignalP"/>
    </source>
</evidence>
<dbReference type="Pfam" id="PF03413">
    <property type="entry name" value="PepSY"/>
    <property type="match status" value="1"/>
</dbReference>
<protein>
    <recommendedName>
        <fullName evidence="2">PepSY domain-containing protein</fullName>
    </recommendedName>
</protein>